<reference evidence="1 2" key="1">
    <citation type="submission" date="2022-09" db="EMBL/GenBank/DDBJ databases">
        <authorList>
            <person name="Palmer J.M."/>
        </authorList>
    </citation>
    <scope>NUCLEOTIDE SEQUENCE [LARGE SCALE GENOMIC DNA]</scope>
    <source>
        <strain evidence="1 2">DSM 7382</strain>
    </source>
</reference>
<dbReference type="InterPro" id="IPR036291">
    <property type="entry name" value="NAD(P)-bd_dom_sf"/>
</dbReference>
<comment type="caution">
    <text evidence="1">The sequence shown here is derived from an EMBL/GenBank/DDBJ whole genome shotgun (WGS) entry which is preliminary data.</text>
</comment>
<evidence type="ECO:0000313" key="1">
    <source>
        <dbReference type="EMBL" id="KAK7693296.1"/>
    </source>
</evidence>
<gene>
    <name evidence="1" type="ORF">QCA50_002863</name>
</gene>
<keyword evidence="2" id="KW-1185">Reference proteome</keyword>
<organism evidence="1 2">
    <name type="scientific">Cerrena zonata</name>
    <dbReference type="NCBI Taxonomy" id="2478898"/>
    <lineage>
        <taxon>Eukaryota</taxon>
        <taxon>Fungi</taxon>
        <taxon>Dikarya</taxon>
        <taxon>Basidiomycota</taxon>
        <taxon>Agaricomycotina</taxon>
        <taxon>Agaricomycetes</taxon>
        <taxon>Polyporales</taxon>
        <taxon>Cerrenaceae</taxon>
        <taxon>Cerrena</taxon>
    </lineage>
</organism>
<evidence type="ECO:0008006" key="3">
    <source>
        <dbReference type="Google" id="ProtNLM"/>
    </source>
</evidence>
<name>A0AAW0GKU9_9APHY</name>
<dbReference type="AlphaFoldDB" id="A0AAW0GKU9"/>
<accession>A0AAW0GKU9</accession>
<protein>
    <recommendedName>
        <fullName evidence="3">NAD-dependent epimerase/dehydratase domain-containing protein</fullName>
    </recommendedName>
</protein>
<dbReference type="SUPFAM" id="SSF51735">
    <property type="entry name" value="NAD(P)-binding Rossmann-fold domains"/>
    <property type="match status" value="1"/>
</dbReference>
<dbReference type="Gene3D" id="3.40.50.720">
    <property type="entry name" value="NAD(P)-binding Rossmann-like Domain"/>
    <property type="match status" value="1"/>
</dbReference>
<dbReference type="PANTHER" id="PTHR43245">
    <property type="entry name" value="BIFUNCTIONAL POLYMYXIN RESISTANCE PROTEIN ARNA"/>
    <property type="match status" value="1"/>
</dbReference>
<dbReference type="EMBL" id="JASBNA010000003">
    <property type="protein sequence ID" value="KAK7693296.1"/>
    <property type="molecule type" value="Genomic_DNA"/>
</dbReference>
<sequence length="413" mass="46395">MSSKPSAIIFGGLNTCSRAVAALLVPLEGEPLVSHLRIVDKYSVNPPTTYIGAEFPNILKKDNVEYRQANLTVPTNVASCFDPPEGQEPYSYVFDLTGEILWDRPEKVQITNTFGISRLLGLEAARRKVKAYVRVQHPYYECKEKGKHDEKEDVKPDGIAGTWWHETLRMLASIEDLNLVILRKAMVYGPYTDCGIVIRFIAVAATYGFQKQPMKGLWSPGKYPSHVVHIDDVAGAAWALAEWMAKVGRKEADSIAGEEIIFHNEKSKVQEVEGMVPADKKCIAPLFNLEDDSNVTMVDLGNIITSFFGTTFEFFGFMTNALVKFNLSDSVEEINETHVTAWTQMITQADPPVVNTPFTAYMDLYHLKKHTIALNADKIKNVIGYKLRRPNINHETIKEVIDKLRAEGTWPNI</sequence>
<proteinExistence type="predicted"/>
<dbReference type="Proteomes" id="UP001385951">
    <property type="component" value="Unassembled WGS sequence"/>
</dbReference>
<dbReference type="PANTHER" id="PTHR43245:SF11">
    <property type="entry name" value="LD23561P"/>
    <property type="match status" value="1"/>
</dbReference>
<dbReference type="InterPro" id="IPR050177">
    <property type="entry name" value="Lipid_A_modif_metabolic_enz"/>
</dbReference>
<evidence type="ECO:0000313" key="2">
    <source>
        <dbReference type="Proteomes" id="UP001385951"/>
    </source>
</evidence>